<dbReference type="EMBL" id="QGNZ01000003">
    <property type="protein sequence ID" value="PWS27244.1"/>
    <property type="molecule type" value="Genomic_DNA"/>
</dbReference>
<dbReference type="InterPro" id="IPR029044">
    <property type="entry name" value="Nucleotide-diphossugar_trans"/>
</dbReference>
<dbReference type="AlphaFoldDB" id="A0A317EKY6"/>
<dbReference type="Gene3D" id="3.90.550.10">
    <property type="entry name" value="Spore Coat Polysaccharide Biosynthesis Protein SpsA, Chain A"/>
    <property type="match status" value="1"/>
</dbReference>
<accession>A0A317EKY6</accession>
<dbReference type="Pfam" id="PF00535">
    <property type="entry name" value="Glycos_transf_2"/>
    <property type="match status" value="1"/>
</dbReference>
<dbReference type="SUPFAM" id="SSF53448">
    <property type="entry name" value="Nucleotide-diphospho-sugar transferases"/>
    <property type="match status" value="1"/>
</dbReference>
<organism evidence="2 3">
    <name type="scientific">Pedobacter yonginense</name>
    <dbReference type="NCBI Taxonomy" id="651869"/>
    <lineage>
        <taxon>Bacteria</taxon>
        <taxon>Pseudomonadati</taxon>
        <taxon>Bacteroidota</taxon>
        <taxon>Sphingobacteriia</taxon>
        <taxon>Sphingobacteriales</taxon>
        <taxon>Sphingobacteriaceae</taxon>
        <taxon>Pedobacter</taxon>
    </lineage>
</organism>
<comment type="caution">
    <text evidence="2">The sequence shown here is derived from an EMBL/GenBank/DDBJ whole genome shotgun (WGS) entry which is preliminary data.</text>
</comment>
<sequence>MEHKSLFWFNLGGFINRIVTFDMMNNLNLPLVSIVVCTYNAGPYLNRQLDTLVNQSYKNLEIIVVDDFSTDATLEVLDGYRDYPFFKIYTNETNIGFNKNFERGISFAKGDFIAICDQDDIWALDKIELLVRNIGENHLIFSNSELIDSNDIPIGKELLPQSFNIEGFGFKSILLRNFVTGHTCLFSKGFASFIIPLPESGYYDWFIGFRALYYKKIKFLNLNLTSYRVHKDSVIQKSLVGPTSARNNLAWINYKSTLTELRCFKEILALKQSDKLFIEKLVNMYETICAKSLLRWILFIYINYNDLFPFDKKRKLLSKTRMLKAKIFVQEVLNVKKSMAKSQFL</sequence>
<gene>
    <name evidence="2" type="ORF">DHW03_14740</name>
</gene>
<evidence type="ECO:0000313" key="3">
    <source>
        <dbReference type="Proteomes" id="UP000245379"/>
    </source>
</evidence>
<protein>
    <recommendedName>
        <fullName evidence="1">Glycosyltransferase 2-like domain-containing protein</fullName>
    </recommendedName>
</protein>
<keyword evidence="3" id="KW-1185">Reference proteome</keyword>
<evidence type="ECO:0000259" key="1">
    <source>
        <dbReference type="Pfam" id="PF00535"/>
    </source>
</evidence>
<reference evidence="2 3" key="1">
    <citation type="submission" date="2018-05" db="EMBL/GenBank/DDBJ databases">
        <title>Pedobacter paludis sp. nov., isolated from wetland soil.</title>
        <authorList>
            <person name="Zhang Y."/>
            <person name="Wang G."/>
        </authorList>
    </citation>
    <scope>NUCLEOTIDE SEQUENCE [LARGE SCALE GENOMIC DNA]</scope>
    <source>
        <strain evidence="2 3">KCTC22721</strain>
    </source>
</reference>
<dbReference type="PANTHER" id="PTHR22916:SF3">
    <property type="entry name" value="UDP-GLCNAC:BETAGAL BETA-1,3-N-ACETYLGLUCOSAMINYLTRANSFERASE-LIKE PROTEIN 1"/>
    <property type="match status" value="1"/>
</dbReference>
<name>A0A317EKY6_9SPHI</name>
<dbReference type="PANTHER" id="PTHR22916">
    <property type="entry name" value="GLYCOSYLTRANSFERASE"/>
    <property type="match status" value="1"/>
</dbReference>
<evidence type="ECO:0000313" key="2">
    <source>
        <dbReference type="EMBL" id="PWS27244.1"/>
    </source>
</evidence>
<dbReference type="Proteomes" id="UP000245379">
    <property type="component" value="Unassembled WGS sequence"/>
</dbReference>
<proteinExistence type="predicted"/>
<feature type="domain" description="Glycosyltransferase 2-like" evidence="1">
    <location>
        <begin position="33"/>
        <end position="153"/>
    </location>
</feature>
<dbReference type="InterPro" id="IPR001173">
    <property type="entry name" value="Glyco_trans_2-like"/>
</dbReference>
<dbReference type="GO" id="GO:0016758">
    <property type="term" value="F:hexosyltransferase activity"/>
    <property type="evidence" value="ECO:0007669"/>
    <property type="project" value="UniProtKB-ARBA"/>
</dbReference>